<dbReference type="EMBL" id="MT418680">
    <property type="protein sequence ID" value="QKF94295.1"/>
    <property type="molecule type" value="Genomic_DNA"/>
</dbReference>
<accession>A0A7D3V5N6</accession>
<proteinExistence type="predicted"/>
<protein>
    <submittedName>
        <fullName evidence="1">Uncharacterized protein</fullName>
    </submittedName>
</protein>
<evidence type="ECO:0000313" key="2">
    <source>
        <dbReference type="Proteomes" id="UP001162001"/>
    </source>
</evidence>
<reference evidence="1 2" key="1">
    <citation type="submission" date="2020-04" db="EMBL/GenBank/DDBJ databases">
        <title>Advantages and limits of metagenomic assembly and binning of a giant virus.</title>
        <authorList>
            <person name="Schulz F."/>
            <person name="Andreani J."/>
            <person name="Francis R."/>
            <person name="Boudjemaa H."/>
            <person name="Bou Khalil J.Y."/>
            <person name="Lee J."/>
            <person name="La Scola B."/>
            <person name="Woyke T."/>
        </authorList>
    </citation>
    <scope>NUCLEOTIDE SEQUENCE [LARGE SCALE GENOMIC DNA]</scope>
    <source>
        <strain evidence="1 2">FV1/VV64</strain>
    </source>
</reference>
<name>A0A7D3V5N6_9VIRU</name>
<sequence>MALLQNEKTTLRSEMRPLRLQMNSLTTQIESAPQTTRTERNTYNALVSNFETITAIISSTERIMQMIDDLNDTNKDKTVIGTSAEAEKTNLNNLYVENLKKLERQDIATEYSKLSNPNKKTLHIIRTDLNDPVLNDKVPGLLVKLQALGDKSSSDGFNFSGGNSISAMNFLQQLLGF</sequence>
<gene>
    <name evidence="1" type="ORF">Fadolivirus_1_837</name>
</gene>
<keyword evidence="2" id="KW-1185">Reference proteome</keyword>
<evidence type="ECO:0000313" key="1">
    <source>
        <dbReference type="EMBL" id="QKF94295.1"/>
    </source>
</evidence>
<organism evidence="1 2">
    <name type="scientific">Fadolivirus FV1/VV64</name>
    <dbReference type="NCBI Taxonomy" id="3070911"/>
    <lineage>
        <taxon>Viruses</taxon>
        <taxon>Varidnaviria</taxon>
        <taxon>Bamfordvirae</taxon>
        <taxon>Nucleocytoviricota</taxon>
        <taxon>Megaviricetes</taxon>
        <taxon>Imitervirales</taxon>
        <taxon>Mimiviridae</taxon>
        <taxon>Klosneuvirinae</taxon>
        <taxon>Fadolivirus</taxon>
        <taxon>Fadolivirus algeromassiliense</taxon>
    </lineage>
</organism>
<dbReference type="Proteomes" id="UP001162001">
    <property type="component" value="Segment"/>
</dbReference>